<reference evidence="6" key="1">
    <citation type="submission" date="2017-02" db="UniProtKB">
        <authorList>
            <consortium name="WormBaseParasite"/>
        </authorList>
    </citation>
    <scope>IDENTIFICATION</scope>
</reference>
<dbReference type="InterPro" id="IPR035849">
    <property type="entry name" value="Fes/Fps/Fer_SH2"/>
</dbReference>
<feature type="domain" description="SH2" evidence="4">
    <location>
        <begin position="17"/>
        <end position="84"/>
    </location>
</feature>
<evidence type="ECO:0000256" key="2">
    <source>
        <dbReference type="ARBA" id="ARBA00022840"/>
    </source>
</evidence>
<dbReference type="SUPFAM" id="SSF55550">
    <property type="entry name" value="SH2 domain"/>
    <property type="match status" value="2"/>
</dbReference>
<organism evidence="5 6">
    <name type="scientific">Ascaris lumbricoides</name>
    <name type="common">Giant roundworm</name>
    <dbReference type="NCBI Taxonomy" id="6252"/>
    <lineage>
        <taxon>Eukaryota</taxon>
        <taxon>Metazoa</taxon>
        <taxon>Ecdysozoa</taxon>
        <taxon>Nematoda</taxon>
        <taxon>Chromadorea</taxon>
        <taxon>Rhabditida</taxon>
        <taxon>Spirurina</taxon>
        <taxon>Ascaridomorpha</taxon>
        <taxon>Ascaridoidea</taxon>
        <taxon>Ascarididae</taxon>
        <taxon>Ascaris</taxon>
    </lineage>
</organism>
<dbReference type="Proteomes" id="UP000036681">
    <property type="component" value="Unplaced"/>
</dbReference>
<keyword evidence="1" id="KW-0547">Nucleotide-binding</keyword>
<dbReference type="CDD" id="cd10361">
    <property type="entry name" value="SH2_Fps_family"/>
    <property type="match status" value="2"/>
</dbReference>
<dbReference type="PROSITE" id="PS50001">
    <property type="entry name" value="SH2"/>
    <property type="match status" value="2"/>
</dbReference>
<dbReference type="PANTHER" id="PTHR24418">
    <property type="entry name" value="TYROSINE-PROTEIN KINASE"/>
    <property type="match status" value="1"/>
</dbReference>
<dbReference type="InterPro" id="IPR036860">
    <property type="entry name" value="SH2_dom_sf"/>
</dbReference>
<dbReference type="AlphaFoldDB" id="A0A0M3IV69"/>
<evidence type="ECO:0000313" key="5">
    <source>
        <dbReference type="Proteomes" id="UP000036681"/>
    </source>
</evidence>
<dbReference type="GO" id="GO:0005524">
    <property type="term" value="F:ATP binding"/>
    <property type="evidence" value="ECO:0007669"/>
    <property type="project" value="UniProtKB-KW"/>
</dbReference>
<sequence>MVETIVNEDCISGIETFYHGFLPHQDVEPLLLNDGDFLLRKTEWNGEITLSLAVRNANRILHFIINQDDEKYYYIEEHRMVETIVNEDCISGIETFYHGFLPHQDVEPLLLNDGDFLLLELLGEITLSLAVRNANRILHFIINQDDEKYYYIEEHREKTVHDLMEWHKSTKTPITSASQAILKNGILKPKWILKNSAIRMTKKLGEGAFGEVHSLSLSY</sequence>
<dbReference type="SMART" id="SM00252">
    <property type="entry name" value="SH2"/>
    <property type="match status" value="2"/>
</dbReference>
<dbReference type="WBParaSite" id="ALUE_0002264701-mRNA-1">
    <property type="protein sequence ID" value="ALUE_0002264701-mRNA-1"/>
    <property type="gene ID" value="ALUE_0002264701"/>
</dbReference>
<feature type="domain" description="SH2" evidence="4">
    <location>
        <begin position="96"/>
        <end position="190"/>
    </location>
</feature>
<keyword evidence="5" id="KW-1185">Reference proteome</keyword>
<name>A0A0M3IV69_ASCLU</name>
<evidence type="ECO:0000256" key="3">
    <source>
        <dbReference type="PROSITE-ProRule" id="PRU00191"/>
    </source>
</evidence>
<protein>
    <submittedName>
        <fullName evidence="6">SH2 domain-containing protein</fullName>
    </submittedName>
</protein>
<dbReference type="InterPro" id="IPR000980">
    <property type="entry name" value="SH2"/>
</dbReference>
<dbReference type="Gene3D" id="3.30.505.10">
    <property type="entry name" value="SH2 domain"/>
    <property type="match status" value="2"/>
</dbReference>
<dbReference type="Pfam" id="PF00017">
    <property type="entry name" value="SH2"/>
    <property type="match status" value="2"/>
</dbReference>
<evidence type="ECO:0000256" key="1">
    <source>
        <dbReference type="ARBA" id="ARBA00022741"/>
    </source>
</evidence>
<accession>A0A0M3IV69</accession>
<keyword evidence="3" id="KW-0727">SH2 domain</keyword>
<evidence type="ECO:0000313" key="6">
    <source>
        <dbReference type="WBParaSite" id="ALUE_0002264701-mRNA-1"/>
    </source>
</evidence>
<dbReference type="InterPro" id="IPR050198">
    <property type="entry name" value="Non-receptor_tyrosine_kinases"/>
</dbReference>
<keyword evidence="2" id="KW-0067">ATP-binding</keyword>
<evidence type="ECO:0000259" key="4">
    <source>
        <dbReference type="PROSITE" id="PS50001"/>
    </source>
</evidence>
<proteinExistence type="predicted"/>